<organism evidence="2 3">
    <name type="scientific">Actinomadura darangshiensis</name>
    <dbReference type="NCBI Taxonomy" id="705336"/>
    <lineage>
        <taxon>Bacteria</taxon>
        <taxon>Bacillati</taxon>
        <taxon>Actinomycetota</taxon>
        <taxon>Actinomycetes</taxon>
        <taxon>Streptosporangiales</taxon>
        <taxon>Thermomonosporaceae</taxon>
        <taxon>Actinomadura</taxon>
    </lineage>
</organism>
<dbReference type="Pfam" id="PF13530">
    <property type="entry name" value="SCP2_2"/>
    <property type="match status" value="1"/>
</dbReference>
<feature type="domain" description="Enhanced intracellular survival protein" evidence="1">
    <location>
        <begin position="17"/>
        <end position="73"/>
    </location>
</feature>
<reference evidence="2 3" key="1">
    <citation type="submission" date="2019-03" db="EMBL/GenBank/DDBJ databases">
        <title>Draft genome sequences of novel Actinobacteria.</title>
        <authorList>
            <person name="Sahin N."/>
            <person name="Ay H."/>
            <person name="Saygin H."/>
        </authorList>
    </citation>
    <scope>NUCLEOTIDE SEQUENCE [LARGE SCALE GENOMIC DNA]</scope>
    <source>
        <strain evidence="2 3">DSM 45941</strain>
    </source>
</reference>
<dbReference type="AlphaFoldDB" id="A0A4R4ZML0"/>
<keyword evidence="3" id="KW-1185">Reference proteome</keyword>
<dbReference type="EMBL" id="SMKY01000572">
    <property type="protein sequence ID" value="TDD59356.1"/>
    <property type="molecule type" value="Genomic_DNA"/>
</dbReference>
<evidence type="ECO:0000313" key="2">
    <source>
        <dbReference type="EMBL" id="TDD59356.1"/>
    </source>
</evidence>
<name>A0A4R4ZML0_9ACTN</name>
<comment type="caution">
    <text evidence="2">The sequence shown here is derived from an EMBL/GenBank/DDBJ whole genome shotgun (WGS) entry which is preliminary data.</text>
</comment>
<accession>A0A4R4ZML0</accession>
<proteinExistence type="predicted"/>
<dbReference type="Proteomes" id="UP000295578">
    <property type="component" value="Unassembled WGS sequence"/>
</dbReference>
<dbReference type="InterPro" id="IPR025559">
    <property type="entry name" value="Eis_dom"/>
</dbReference>
<evidence type="ECO:0000313" key="3">
    <source>
        <dbReference type="Proteomes" id="UP000295578"/>
    </source>
</evidence>
<protein>
    <recommendedName>
        <fullName evidence="1">Enhanced intracellular survival protein domain-containing protein</fullName>
    </recommendedName>
</protein>
<gene>
    <name evidence="2" type="ORF">E1293_46485</name>
</gene>
<sequence length="76" mass="8061">MVAGDLRQMAVLRGTSEPSSAPGRCTLTRRQLAVWYAGGYRTATAAALAGMEGALAAIADLVQATSDREPWLPEHF</sequence>
<dbReference type="OrthoDB" id="3498897at2"/>
<evidence type="ECO:0000259" key="1">
    <source>
        <dbReference type="Pfam" id="PF13530"/>
    </source>
</evidence>